<dbReference type="PANTHER" id="PTHR10924">
    <property type="entry name" value="MAJOR FACILITATOR SUPERFAMILY PROTEIN-RELATED"/>
    <property type="match status" value="1"/>
</dbReference>
<dbReference type="EnsemblMetazoa" id="CapteT172928">
    <property type="protein sequence ID" value="CapteP172928"/>
    <property type="gene ID" value="CapteG172928"/>
</dbReference>
<feature type="transmembrane region" description="Helical" evidence="5">
    <location>
        <begin position="177"/>
        <end position="194"/>
    </location>
</feature>
<evidence type="ECO:0000313" key="7">
    <source>
        <dbReference type="EMBL" id="ELU09830.1"/>
    </source>
</evidence>
<name>R7UUG1_CAPTE</name>
<feature type="transmembrane region" description="Helical" evidence="5">
    <location>
        <begin position="272"/>
        <end position="293"/>
    </location>
</feature>
<comment type="subcellular location">
    <subcellularLocation>
        <location evidence="1">Membrane</location>
        <topology evidence="1">Multi-pass membrane protein</topology>
    </subcellularLocation>
</comment>
<dbReference type="InterPro" id="IPR011701">
    <property type="entry name" value="MFS"/>
</dbReference>
<evidence type="ECO:0000313" key="8">
    <source>
        <dbReference type="EnsemblMetazoa" id="CapteP172928"/>
    </source>
</evidence>
<dbReference type="Gene3D" id="1.20.1250.20">
    <property type="entry name" value="MFS general substrate transporter like domains"/>
    <property type="match status" value="2"/>
</dbReference>
<dbReference type="InterPro" id="IPR036259">
    <property type="entry name" value="MFS_trans_sf"/>
</dbReference>
<keyword evidence="3 5" id="KW-1133">Transmembrane helix</keyword>
<evidence type="ECO:0000256" key="3">
    <source>
        <dbReference type="ARBA" id="ARBA00022989"/>
    </source>
</evidence>
<feature type="transmembrane region" description="Helical" evidence="5">
    <location>
        <begin position="38"/>
        <end position="58"/>
    </location>
</feature>
<dbReference type="OrthoDB" id="422206at2759"/>
<dbReference type="CDD" id="cd17399">
    <property type="entry name" value="MFS_MFSD7"/>
    <property type="match status" value="1"/>
</dbReference>
<feature type="transmembrane region" description="Helical" evidence="5">
    <location>
        <begin position="206"/>
        <end position="226"/>
    </location>
</feature>
<feature type="transmembrane region" description="Helical" evidence="5">
    <location>
        <begin position="78"/>
        <end position="98"/>
    </location>
</feature>
<feature type="transmembrane region" description="Helical" evidence="5">
    <location>
        <begin position="341"/>
        <end position="358"/>
    </location>
</feature>
<feature type="transmembrane region" description="Helical" evidence="5">
    <location>
        <begin position="401"/>
        <end position="423"/>
    </location>
</feature>
<evidence type="ECO:0000313" key="9">
    <source>
        <dbReference type="Proteomes" id="UP000014760"/>
    </source>
</evidence>
<feature type="transmembrane region" description="Helical" evidence="5">
    <location>
        <begin position="453"/>
        <end position="470"/>
    </location>
</feature>
<evidence type="ECO:0000256" key="5">
    <source>
        <dbReference type="SAM" id="Phobius"/>
    </source>
</evidence>
<feature type="transmembrane region" description="Helical" evidence="5">
    <location>
        <begin position="364"/>
        <end position="389"/>
    </location>
</feature>
<feature type="domain" description="Major facilitator superfamily (MFS) profile" evidence="6">
    <location>
        <begin position="37"/>
        <end position="475"/>
    </location>
</feature>
<keyword evidence="9" id="KW-1185">Reference proteome</keyword>
<organism evidence="7">
    <name type="scientific">Capitella teleta</name>
    <name type="common">Polychaete worm</name>
    <dbReference type="NCBI Taxonomy" id="283909"/>
    <lineage>
        <taxon>Eukaryota</taxon>
        <taxon>Metazoa</taxon>
        <taxon>Spiralia</taxon>
        <taxon>Lophotrochozoa</taxon>
        <taxon>Annelida</taxon>
        <taxon>Polychaeta</taxon>
        <taxon>Sedentaria</taxon>
        <taxon>Scolecida</taxon>
        <taxon>Capitellidae</taxon>
        <taxon>Capitella</taxon>
    </lineage>
</organism>
<keyword evidence="2 5" id="KW-0812">Transmembrane</keyword>
<feature type="transmembrane region" description="Helical" evidence="5">
    <location>
        <begin position="305"/>
        <end position="329"/>
    </location>
</feature>
<dbReference type="EMBL" id="AMQN01006225">
    <property type="status" value="NOT_ANNOTATED_CDS"/>
    <property type="molecule type" value="Genomic_DNA"/>
</dbReference>
<dbReference type="Pfam" id="PF07690">
    <property type="entry name" value="MFS_1"/>
    <property type="match status" value="1"/>
</dbReference>
<dbReference type="Proteomes" id="UP000014760">
    <property type="component" value="Unassembled WGS sequence"/>
</dbReference>
<dbReference type="PANTHER" id="PTHR10924:SF6">
    <property type="entry name" value="SOLUTE CARRIER FAMILY 49 MEMBER A3"/>
    <property type="match status" value="1"/>
</dbReference>
<reference evidence="9" key="1">
    <citation type="submission" date="2012-12" db="EMBL/GenBank/DDBJ databases">
        <authorList>
            <person name="Hellsten U."/>
            <person name="Grimwood J."/>
            <person name="Chapman J.A."/>
            <person name="Shapiro H."/>
            <person name="Aerts A."/>
            <person name="Otillar R.P."/>
            <person name="Terry A.Y."/>
            <person name="Boore J.L."/>
            <person name="Simakov O."/>
            <person name="Marletaz F."/>
            <person name="Cho S.-J."/>
            <person name="Edsinger-Gonzales E."/>
            <person name="Havlak P."/>
            <person name="Kuo D.-H."/>
            <person name="Larsson T."/>
            <person name="Lv J."/>
            <person name="Arendt D."/>
            <person name="Savage R."/>
            <person name="Osoegawa K."/>
            <person name="de Jong P."/>
            <person name="Lindberg D.R."/>
            <person name="Seaver E.C."/>
            <person name="Weisblat D.A."/>
            <person name="Putnam N.H."/>
            <person name="Grigoriev I.V."/>
            <person name="Rokhsar D.S."/>
        </authorList>
    </citation>
    <scope>NUCLEOTIDE SEQUENCE</scope>
    <source>
        <strain evidence="9">I ESC-2004</strain>
    </source>
</reference>
<reference evidence="8" key="3">
    <citation type="submission" date="2015-06" db="UniProtKB">
        <authorList>
            <consortium name="EnsemblMetazoa"/>
        </authorList>
    </citation>
    <scope>IDENTIFICATION</scope>
</reference>
<protein>
    <recommendedName>
        <fullName evidence="6">Major facilitator superfamily (MFS) profile domain-containing protein</fullName>
    </recommendedName>
</protein>
<keyword evidence="4 5" id="KW-0472">Membrane</keyword>
<feature type="transmembrane region" description="Helical" evidence="5">
    <location>
        <begin position="142"/>
        <end position="165"/>
    </location>
</feature>
<dbReference type="AlphaFoldDB" id="R7UUG1"/>
<gene>
    <name evidence="7" type="ORF">CAPTEDRAFT_172928</name>
</gene>
<reference evidence="7 9" key="2">
    <citation type="journal article" date="2013" name="Nature">
        <title>Insights into bilaterian evolution from three spiralian genomes.</title>
        <authorList>
            <person name="Simakov O."/>
            <person name="Marletaz F."/>
            <person name="Cho S.J."/>
            <person name="Edsinger-Gonzales E."/>
            <person name="Havlak P."/>
            <person name="Hellsten U."/>
            <person name="Kuo D.H."/>
            <person name="Larsson T."/>
            <person name="Lv J."/>
            <person name="Arendt D."/>
            <person name="Savage R."/>
            <person name="Osoegawa K."/>
            <person name="de Jong P."/>
            <person name="Grimwood J."/>
            <person name="Chapman J.A."/>
            <person name="Shapiro H."/>
            <person name="Aerts A."/>
            <person name="Otillar R.P."/>
            <person name="Terry A.Y."/>
            <person name="Boore J.L."/>
            <person name="Grigoriev I.V."/>
            <person name="Lindberg D.R."/>
            <person name="Seaver E.C."/>
            <person name="Weisblat D.A."/>
            <person name="Putnam N.H."/>
            <person name="Rokhsar D.S."/>
        </authorList>
    </citation>
    <scope>NUCLEOTIDE SEQUENCE</scope>
    <source>
        <strain evidence="7 9">I ESC-2004</strain>
    </source>
</reference>
<dbReference type="GO" id="GO:0016020">
    <property type="term" value="C:membrane"/>
    <property type="evidence" value="ECO:0007669"/>
    <property type="project" value="UniProtKB-SubCell"/>
</dbReference>
<evidence type="ECO:0000259" key="6">
    <source>
        <dbReference type="PROSITE" id="PS50850"/>
    </source>
</evidence>
<dbReference type="InterPro" id="IPR020846">
    <property type="entry name" value="MFS_dom"/>
</dbReference>
<evidence type="ECO:0000256" key="4">
    <source>
        <dbReference type="ARBA" id="ARBA00023136"/>
    </source>
</evidence>
<proteinExistence type="predicted"/>
<dbReference type="HOGENOM" id="CLU_023132_3_2_1"/>
<dbReference type="PROSITE" id="PS50850">
    <property type="entry name" value="MFS"/>
    <property type="match status" value="1"/>
</dbReference>
<dbReference type="GO" id="GO:0022857">
    <property type="term" value="F:transmembrane transporter activity"/>
    <property type="evidence" value="ECO:0007669"/>
    <property type="project" value="InterPro"/>
</dbReference>
<evidence type="ECO:0000256" key="2">
    <source>
        <dbReference type="ARBA" id="ARBA00022692"/>
    </source>
</evidence>
<dbReference type="EMBL" id="KB297895">
    <property type="protein sequence ID" value="ELU09830.1"/>
    <property type="molecule type" value="Genomic_DNA"/>
</dbReference>
<accession>R7UUG1</accession>
<sequence length="501" mass="54856">MADNRQNEREPLLRRAYENEPLPDPLARARYQAYKVRWFMLFVLSLLNASNGMIWISFSPIADMTSKYFHITTMQVNWLAIIYMVINIPLGIVAMWCLDGLGLRVSLILASWINFVGSGLRIISCMNLDENFRYPLLLTGQGITACAQPLIMFATTKLAALWFPVNERALANSIGSMANPIGILLGNIIAPLVVTNPDRIKLLMDIFTVPAGVGVVFTTFGIWNSVPPTPPNASAAEMSEPFWSGVKKVCFFFSHQHDLTVVLLQACKTKSFLILMLSYGGGFAIVTTLITLLEQLICPHGYSDTFAGICGALMFGVGLLGAGGAALIVDKTKKFEETAKIGLSVSTIFLLAFLVVSRQPNQEILLAVLLALVGFFGFAIVPVCLELGVECTYPVAEATSAGFIIISGQIQALLYTIMIPALAPTLSRSELPEQTCSSPSGINLPQDYTVPNMVFSGIAAFLALAFTIFFRCEYKRLRAEEEILAERLLNLSREHTLSINA</sequence>
<dbReference type="STRING" id="283909.R7UUG1"/>
<evidence type="ECO:0000256" key="1">
    <source>
        <dbReference type="ARBA" id="ARBA00004141"/>
    </source>
</evidence>
<dbReference type="OMA" id="STICWTG"/>
<feature type="transmembrane region" description="Helical" evidence="5">
    <location>
        <begin position="105"/>
        <end position="122"/>
    </location>
</feature>
<dbReference type="SUPFAM" id="SSF103473">
    <property type="entry name" value="MFS general substrate transporter"/>
    <property type="match status" value="1"/>
</dbReference>
<dbReference type="InterPro" id="IPR049680">
    <property type="entry name" value="FLVCR1-2_SLC49-like"/>
</dbReference>